<reference evidence="2" key="1">
    <citation type="submission" date="2022-07" db="EMBL/GenBank/DDBJ databases">
        <title>Phylogenomic reconstructions and comparative analyses of Kickxellomycotina fungi.</title>
        <authorList>
            <person name="Reynolds N.K."/>
            <person name="Stajich J.E."/>
            <person name="Barry K."/>
            <person name="Grigoriev I.V."/>
            <person name="Crous P."/>
            <person name="Smith M.E."/>
        </authorList>
    </citation>
    <scope>NUCLEOTIDE SEQUENCE</scope>
    <source>
        <strain evidence="2">NBRC 105414</strain>
    </source>
</reference>
<feature type="region of interest" description="Disordered" evidence="1">
    <location>
        <begin position="66"/>
        <end position="107"/>
    </location>
</feature>
<keyword evidence="3" id="KW-1185">Reference proteome</keyword>
<comment type="caution">
    <text evidence="2">The sequence shown here is derived from an EMBL/GenBank/DDBJ whole genome shotgun (WGS) entry which is preliminary data.</text>
</comment>
<protein>
    <submittedName>
        <fullName evidence="2">Uncharacterized protein</fullName>
    </submittedName>
</protein>
<dbReference type="AlphaFoldDB" id="A0A9W8HGI4"/>
<evidence type="ECO:0000313" key="2">
    <source>
        <dbReference type="EMBL" id="KAJ2781082.1"/>
    </source>
</evidence>
<evidence type="ECO:0000256" key="1">
    <source>
        <dbReference type="SAM" id="MobiDB-lite"/>
    </source>
</evidence>
<sequence length="107" mass="11594">MVAAIVIQALRWQRRRNARTRQDYAQTLGGAGEYPGPPPRHPNMIVLGGANGVCELGDDISELAVPSYGRIPTSDSSRPTTGGKGGELPPKYHELPENTVQRDSKDK</sequence>
<accession>A0A9W8HGI4</accession>
<feature type="region of interest" description="Disordered" evidence="1">
    <location>
        <begin position="16"/>
        <end position="42"/>
    </location>
</feature>
<proteinExistence type="predicted"/>
<evidence type="ECO:0000313" key="3">
    <source>
        <dbReference type="Proteomes" id="UP001140217"/>
    </source>
</evidence>
<organism evidence="2 3">
    <name type="scientific">Coemansia javaensis</name>
    <dbReference type="NCBI Taxonomy" id="2761396"/>
    <lineage>
        <taxon>Eukaryota</taxon>
        <taxon>Fungi</taxon>
        <taxon>Fungi incertae sedis</taxon>
        <taxon>Zoopagomycota</taxon>
        <taxon>Kickxellomycotina</taxon>
        <taxon>Kickxellomycetes</taxon>
        <taxon>Kickxellales</taxon>
        <taxon>Kickxellaceae</taxon>
        <taxon>Coemansia</taxon>
    </lineage>
</organism>
<name>A0A9W8HGI4_9FUNG</name>
<dbReference type="Proteomes" id="UP001140217">
    <property type="component" value="Unassembled WGS sequence"/>
</dbReference>
<dbReference type="EMBL" id="JANBUL010000115">
    <property type="protein sequence ID" value="KAJ2781082.1"/>
    <property type="molecule type" value="Genomic_DNA"/>
</dbReference>
<gene>
    <name evidence="2" type="ORF">H4R18_003077</name>
</gene>
<feature type="compositionally biased region" description="Basic and acidic residues" evidence="1">
    <location>
        <begin position="90"/>
        <end position="107"/>
    </location>
</feature>